<reference evidence="2" key="2">
    <citation type="submission" date="2015-01" db="EMBL/GenBank/DDBJ databases">
        <title>Evolutionary Origins and Diversification of the Mycorrhizal Mutualists.</title>
        <authorList>
            <consortium name="DOE Joint Genome Institute"/>
            <consortium name="Mycorrhizal Genomics Consortium"/>
            <person name="Kohler A."/>
            <person name="Kuo A."/>
            <person name="Nagy L.G."/>
            <person name="Floudas D."/>
            <person name="Copeland A."/>
            <person name="Barry K.W."/>
            <person name="Cichocki N."/>
            <person name="Veneault-Fourrey C."/>
            <person name="LaButti K."/>
            <person name="Lindquist E.A."/>
            <person name="Lipzen A."/>
            <person name="Lundell T."/>
            <person name="Morin E."/>
            <person name="Murat C."/>
            <person name="Riley R."/>
            <person name="Ohm R."/>
            <person name="Sun H."/>
            <person name="Tunlid A."/>
            <person name="Henrissat B."/>
            <person name="Grigoriev I.V."/>
            <person name="Hibbett D.S."/>
            <person name="Martin F."/>
        </authorList>
    </citation>
    <scope>NUCLEOTIDE SEQUENCE [LARGE SCALE GENOMIC DNA]</scope>
    <source>
        <strain evidence="2">Foug A</strain>
    </source>
</reference>
<protein>
    <submittedName>
        <fullName evidence="1">Uncharacterized protein</fullName>
    </submittedName>
</protein>
<dbReference type="STRING" id="1036808.A0A0C2ZLD8"/>
<dbReference type="InParanoid" id="A0A0C2ZLD8"/>
<sequence length="354" mass="38732">MESGTDLKQEACLLESHPPAISGIGNVPAILLEPSIILGEGDSITLWYLPGALTKPIQEINVKDHPWFKLWEPLFPVPTTGFPPPVPNKKEKGKGKAKVVDTEKDMDGAVQGKDQVARPVVRGWSQSWAPSVGPVKKKGKERAVEIQVERMIDGVNDDKETGGGEVRGQSWTRQVGPLKQGKEKVTSAEVEKERTKDVEQACTGTAMCRMTLHSARSNEPEMARENLSQSIRASNTADGGLRQPRLDKVNRALAHEETSGLFEIYEMPELRSSTSMSILRTGNPLTSLPVSTAAGMAAGTPQRGMLLEEMHNALLHPAPFTDEPYPPCYTTVVNGICDIMRMFAEDWQSLPSND</sequence>
<reference evidence="1 2" key="1">
    <citation type="submission" date="2014-04" db="EMBL/GenBank/DDBJ databases">
        <authorList>
            <consortium name="DOE Joint Genome Institute"/>
            <person name="Kuo A."/>
            <person name="Kohler A."/>
            <person name="Nagy L.G."/>
            <person name="Floudas D."/>
            <person name="Copeland A."/>
            <person name="Barry K.W."/>
            <person name="Cichocki N."/>
            <person name="Veneault-Fourrey C."/>
            <person name="LaButti K."/>
            <person name="Lindquist E.A."/>
            <person name="Lipzen A."/>
            <person name="Lundell T."/>
            <person name="Morin E."/>
            <person name="Murat C."/>
            <person name="Sun H."/>
            <person name="Tunlid A."/>
            <person name="Henrissat B."/>
            <person name="Grigoriev I.V."/>
            <person name="Hibbett D.S."/>
            <person name="Martin F."/>
            <person name="Nordberg H.P."/>
            <person name="Cantor M.N."/>
            <person name="Hua S.X."/>
        </authorList>
    </citation>
    <scope>NUCLEOTIDE SEQUENCE [LARGE SCALE GENOMIC DNA]</scope>
    <source>
        <strain evidence="1 2">Foug A</strain>
    </source>
</reference>
<dbReference type="HOGENOM" id="CLU_783378_0_0_1"/>
<gene>
    <name evidence="1" type="ORF">SCLCIDRAFT_31881</name>
</gene>
<name>A0A0C2ZLD8_9AGAM</name>
<dbReference type="AlphaFoldDB" id="A0A0C2ZLD8"/>
<dbReference type="EMBL" id="KN822180">
    <property type="protein sequence ID" value="KIM53472.1"/>
    <property type="molecule type" value="Genomic_DNA"/>
</dbReference>
<dbReference type="Proteomes" id="UP000053989">
    <property type="component" value="Unassembled WGS sequence"/>
</dbReference>
<organism evidence="1 2">
    <name type="scientific">Scleroderma citrinum Foug A</name>
    <dbReference type="NCBI Taxonomy" id="1036808"/>
    <lineage>
        <taxon>Eukaryota</taxon>
        <taxon>Fungi</taxon>
        <taxon>Dikarya</taxon>
        <taxon>Basidiomycota</taxon>
        <taxon>Agaricomycotina</taxon>
        <taxon>Agaricomycetes</taxon>
        <taxon>Agaricomycetidae</taxon>
        <taxon>Boletales</taxon>
        <taxon>Sclerodermatineae</taxon>
        <taxon>Sclerodermataceae</taxon>
        <taxon>Scleroderma</taxon>
    </lineage>
</organism>
<evidence type="ECO:0000313" key="1">
    <source>
        <dbReference type="EMBL" id="KIM53472.1"/>
    </source>
</evidence>
<evidence type="ECO:0000313" key="2">
    <source>
        <dbReference type="Proteomes" id="UP000053989"/>
    </source>
</evidence>
<accession>A0A0C2ZLD8</accession>
<proteinExistence type="predicted"/>
<keyword evidence="2" id="KW-1185">Reference proteome</keyword>